<evidence type="ECO:0000313" key="2">
    <source>
        <dbReference type="EMBL" id="UWM56123.1"/>
    </source>
</evidence>
<protein>
    <submittedName>
        <fullName evidence="2">Uncharacterized protein</fullName>
    </submittedName>
</protein>
<gene>
    <name evidence="2" type="ORF">N0B31_07475</name>
</gene>
<feature type="transmembrane region" description="Helical" evidence="1">
    <location>
        <begin position="82"/>
        <end position="109"/>
    </location>
</feature>
<dbReference type="AlphaFoldDB" id="A0A9E7R7M7"/>
<dbReference type="KEGG" id="ssai:N0B31_07475"/>
<dbReference type="EMBL" id="CP104003">
    <property type="protein sequence ID" value="UWM56123.1"/>
    <property type="molecule type" value="Genomic_DNA"/>
</dbReference>
<proteinExistence type="predicted"/>
<reference evidence="2" key="1">
    <citation type="submission" date="2022-09" db="EMBL/GenBank/DDBJ databases">
        <title>Diverse halophilic archaea isolated from saline environments.</title>
        <authorList>
            <person name="Cui H.-L."/>
        </authorList>
    </citation>
    <scope>NUCLEOTIDE SEQUENCE</scope>
    <source>
        <strain evidence="2">ZS-35-S2</strain>
    </source>
</reference>
<sequence>MALRGVPRLVGGLLFQSATNDAERHWRAVTRNTKRVLGRPVRTTLSAVFVFGMACLLYVVAYRNEAALAAMDATGGELTFSLFLSLLPSPLLLVPAFVAFWILTVFALISSGVERDLGHHYR</sequence>
<evidence type="ECO:0000256" key="1">
    <source>
        <dbReference type="SAM" id="Phobius"/>
    </source>
</evidence>
<name>A0A9E7R7M7_9EURY</name>
<keyword evidence="1" id="KW-0472">Membrane</keyword>
<evidence type="ECO:0000313" key="3">
    <source>
        <dbReference type="Proteomes" id="UP001057580"/>
    </source>
</evidence>
<keyword evidence="1" id="KW-1133">Transmembrane helix</keyword>
<dbReference type="RefSeq" id="WP_260595243.1">
    <property type="nucleotide sequence ID" value="NZ_CP104003.1"/>
</dbReference>
<keyword evidence="1" id="KW-0812">Transmembrane</keyword>
<dbReference type="GeneID" id="74942251"/>
<organism evidence="2 3">
    <name type="scientific">Salinirubellus salinus</name>
    <dbReference type="NCBI Taxonomy" id="1364945"/>
    <lineage>
        <taxon>Archaea</taxon>
        <taxon>Methanobacteriati</taxon>
        <taxon>Methanobacteriota</taxon>
        <taxon>Stenosarchaea group</taxon>
        <taxon>Halobacteria</taxon>
        <taxon>Halobacteriales</taxon>
        <taxon>Natronomonadaceae</taxon>
        <taxon>Salinirubellus</taxon>
    </lineage>
</organism>
<accession>A0A9E7R7M7</accession>
<feature type="transmembrane region" description="Helical" evidence="1">
    <location>
        <begin position="41"/>
        <end position="62"/>
    </location>
</feature>
<keyword evidence="3" id="KW-1185">Reference proteome</keyword>
<dbReference type="Proteomes" id="UP001057580">
    <property type="component" value="Chromosome"/>
</dbReference>